<accession>A0A849W1H5</accession>
<dbReference type="Proteomes" id="UP000550508">
    <property type="component" value="Unassembled WGS sequence"/>
</dbReference>
<protein>
    <submittedName>
        <fullName evidence="3">DedA family protein</fullName>
    </submittedName>
</protein>
<dbReference type="EMBL" id="JABUMX010000008">
    <property type="protein sequence ID" value="NTS33863.1"/>
    <property type="molecule type" value="Genomic_DNA"/>
</dbReference>
<name>A0A849W1H5_9HYPH</name>
<dbReference type="AlphaFoldDB" id="A0A849W1H5"/>
<evidence type="ECO:0000256" key="1">
    <source>
        <dbReference type="SAM" id="Phobius"/>
    </source>
</evidence>
<feature type="transmembrane region" description="Helical" evidence="1">
    <location>
        <begin position="95"/>
        <end position="116"/>
    </location>
</feature>
<feature type="transmembrane region" description="Helical" evidence="1">
    <location>
        <begin position="38"/>
        <end position="62"/>
    </location>
</feature>
<evidence type="ECO:0000313" key="3">
    <source>
        <dbReference type="EMBL" id="NTS33863.1"/>
    </source>
</evidence>
<proteinExistence type="predicted"/>
<organism evidence="3 4">
    <name type="scientific">Phyllobacterium pellucidum</name>
    <dbReference type="NCBI Taxonomy" id="2740464"/>
    <lineage>
        <taxon>Bacteria</taxon>
        <taxon>Pseudomonadati</taxon>
        <taxon>Pseudomonadota</taxon>
        <taxon>Alphaproteobacteria</taxon>
        <taxon>Hyphomicrobiales</taxon>
        <taxon>Phyllobacteriaceae</taxon>
        <taxon>Phyllobacterium</taxon>
    </lineage>
</organism>
<dbReference type="RefSeq" id="WP_091922925.1">
    <property type="nucleotide sequence ID" value="NZ_JABUMX010000008.1"/>
</dbReference>
<dbReference type="PANTHER" id="PTHR42709">
    <property type="entry name" value="ALKALINE PHOSPHATASE LIKE PROTEIN"/>
    <property type="match status" value="1"/>
</dbReference>
<evidence type="ECO:0000313" key="4">
    <source>
        <dbReference type="Proteomes" id="UP000550508"/>
    </source>
</evidence>
<keyword evidence="1" id="KW-0812">Transmembrane</keyword>
<dbReference type="Pfam" id="PF09335">
    <property type="entry name" value="VTT_dom"/>
    <property type="match status" value="1"/>
</dbReference>
<keyword evidence="1" id="KW-0472">Membrane</keyword>
<feature type="transmembrane region" description="Helical" evidence="1">
    <location>
        <begin position="122"/>
        <end position="145"/>
    </location>
</feature>
<dbReference type="InterPro" id="IPR051311">
    <property type="entry name" value="DedA_domain"/>
</dbReference>
<keyword evidence="4" id="KW-1185">Reference proteome</keyword>
<dbReference type="InterPro" id="IPR032816">
    <property type="entry name" value="VTT_dom"/>
</dbReference>
<sequence>MPADFAVYAGLFAIAFAAATILPMQSEAALAGLLLSNAFPSAVLIAVASAGNILGSVVNWGLGRGIDRFRDRKWFPANSAQLDRAASWYRRFGRWTLLLSWMPIVGDPLTVVAGVLREPLASFVILVAIAKIGRYLAVLGLTTGLS</sequence>
<dbReference type="PANTHER" id="PTHR42709:SF4">
    <property type="entry name" value="INNER MEMBRANE PROTEIN YQAA"/>
    <property type="match status" value="1"/>
</dbReference>
<comment type="caution">
    <text evidence="3">The sequence shown here is derived from an EMBL/GenBank/DDBJ whole genome shotgun (WGS) entry which is preliminary data.</text>
</comment>
<gene>
    <name evidence="3" type="ORF">HQ945_21620</name>
</gene>
<evidence type="ECO:0000259" key="2">
    <source>
        <dbReference type="Pfam" id="PF09335"/>
    </source>
</evidence>
<keyword evidence="1" id="KW-1133">Transmembrane helix</keyword>
<reference evidence="3 4" key="1">
    <citation type="submission" date="2020-05" db="EMBL/GenBank/DDBJ databases">
        <authorList>
            <person name="Kim M.K."/>
        </authorList>
    </citation>
    <scope>NUCLEOTIDE SEQUENCE [LARGE SCALE GENOMIC DNA]</scope>
    <source>
        <strain evidence="3 4">BT25</strain>
    </source>
</reference>
<feature type="domain" description="VTT" evidence="2">
    <location>
        <begin position="30"/>
        <end position="139"/>
    </location>
</feature>